<dbReference type="GO" id="GO:0005634">
    <property type="term" value="C:nucleus"/>
    <property type="evidence" value="ECO:0007669"/>
    <property type="project" value="UniProtKB-SubCell"/>
</dbReference>
<feature type="compositionally biased region" description="Acidic residues" evidence="10">
    <location>
        <begin position="1519"/>
        <end position="1528"/>
    </location>
</feature>
<dbReference type="SMART" id="SM00360">
    <property type="entry name" value="RRM"/>
    <property type="match status" value="5"/>
</dbReference>
<comment type="caution">
    <text evidence="13">The sequence shown here is derived from an EMBL/GenBank/DDBJ whole genome shotgun (WGS) entry which is preliminary data.</text>
</comment>
<dbReference type="Pfam" id="PF24883">
    <property type="entry name" value="NPHP3_N"/>
    <property type="match status" value="1"/>
</dbReference>
<evidence type="ECO:0000259" key="12">
    <source>
        <dbReference type="PROSITE" id="PS50837"/>
    </source>
</evidence>
<sequence>MSNKPKAGLAKRISSRVSRIKKHVSSAFSRSRSPSPSRRHSSLPEHDTGRLDKPAENPHSPTSAFRPRIVSGVAAHPPQRTTHRSEDSADRDCSSAHLAPTSAPGLQPLHSKASVQSHAPQEILYSQGMFSGSHNVSMVGNTFVDNSIISDNFMKEFLQQTLLGAEFDSSDRDPPPRCHPGTRLAIVQRCLDFIVQCHDERKLRWVFGAAGVGKSAIMQIIAEKALDGVFLGASVFLSVNGRRDGTKTIVTIAYQLAVNCEPYRRYVWNEITRDPSILRKSLSVHFKNFIVEPSIHRHLFNRSDRFLVIIDGLDECDNPLVQRELLELISDFCITYPTSPIVWIIASRPEPHITSFFERAEVQSVYTTEEIEIDSDQACEDVQRYLRDELKKIQLAYPTLRHKREWPSQLEFTKIATAAGGLFAYASTVARYIGDPHYRDPSSQLGDVLLLIETGLLLGKNNPLAQLDALYERILSHIPADAMINTRKLLLLYSRRGSPGVAFREQCNRLQLTEDAAYGAIRHIYAAVRVPEPEKADGQPLRFFHKSFQDYLFDPKRSRLYVQDEVELLTVQTLFRIVEEVQDDSDGILGDEGINCFEYGHVKGGPSLCGSISLSWSGDKRFEKTDNALRLELYRAAMLDISRKFSSDHDLYMNMSFFHVLTTRFIKPGYESPFYELRDSAFDKFRPELIELGKLKQVPLRTLDYTAICGRIDFRFTSPIGIKIEASNPWNLFCEHEQRDVDGGWTTEFERLQDNLDAGSNDDFDAEGNIISTMSRLMIKNLPSYVTPVRLRQHFEQQGCPAGILTDVKVAYKSDGTSRRFGFVGYKTDEEAFAARNWFDKTFIDSTRIHVTLIDGSKDAPAPRPNKRPRLGPSPIETNPLPIRESKSDKSMVKEKLPSQAEEFLEVMKPRTKKGPIWANEAQPKDIRPQEQLVDKAPVNTATLSDAEWMKQRMSNNVDNEGKAFEQSDEESENPDPKPSLPDPMDVGSPQDVARETILRTHRLFLRNLAFSCTETDLLELFRSHGDISQVHIPLDSLSKQPKGLAFVTFATGADATSAYEALDKKSFQGRLLHILPAQDQQRPFGVEEGEMRKKTVKEEKQTKRKSLSGKSFNWSMLYMNSDAVASSIANRMKINKSEILSAENGDNPAVKLALAETHIIQETKSYLESQGVILSSFSTKARSDTTILVKNIPYGTTLDQIRDLFTPHGQLSRVLVPPAGTMAVVEFERPDEASKGFKAVAYRRLGNSVIYLEKGPSGMFTDEPIQTAAGGPSSLPVVKIPEQESTGGDAGEEVSITGGMTLYVKNLSFVTTQERFAQVFQHLPSFAFARIQTKPDPKQPSGPRLSMGYGFIGFKDVEGAKKALKSIQGFVLDGHSLHVKFAGRGVEEDEAKNKDGVNSKSRTTKVIVKNVPFEATKKDIRDLFSAHGHLKSVRLPKKFDSRTRGFAFLEFVSRHEAENAFNALRHTHLLGRHLVLEWAEEAEQDLDVLRQKAGVGFGGGKEMPGRKRKIELNKKGGDDEDPVALAE</sequence>
<dbReference type="InterPro" id="IPR056884">
    <property type="entry name" value="NPHP3-like_N"/>
</dbReference>
<dbReference type="InterPro" id="IPR027417">
    <property type="entry name" value="P-loop_NTPase"/>
</dbReference>
<evidence type="ECO:0000256" key="2">
    <source>
        <dbReference type="ARBA" id="ARBA00008033"/>
    </source>
</evidence>
<evidence type="ECO:0000313" key="13">
    <source>
        <dbReference type="EMBL" id="KAF7759931.1"/>
    </source>
</evidence>
<evidence type="ECO:0000256" key="7">
    <source>
        <dbReference type="ARBA" id="ARBA00023242"/>
    </source>
</evidence>
<name>A0A8H7C005_AGABI</name>
<dbReference type="SUPFAM" id="SSF52540">
    <property type="entry name" value="P-loop containing nucleoside triphosphate hydrolases"/>
    <property type="match status" value="1"/>
</dbReference>
<dbReference type="PROSITE" id="PS50102">
    <property type="entry name" value="RRM"/>
    <property type="match status" value="5"/>
</dbReference>
<keyword evidence="5" id="KW-0677">Repeat</keyword>
<comment type="similarity">
    <text evidence="2">Belongs to the RRM MRD1 family.</text>
</comment>
<feature type="domain" description="RRM" evidence="11">
    <location>
        <begin position="1186"/>
        <end position="1258"/>
    </location>
</feature>
<feature type="region of interest" description="Disordered" evidence="10">
    <location>
        <begin position="1498"/>
        <end position="1528"/>
    </location>
</feature>
<comment type="subcellular location">
    <subcellularLocation>
        <location evidence="1">Nucleus</location>
    </subcellularLocation>
</comment>
<dbReference type="PANTHER" id="PTHR10352">
    <property type="entry name" value="EUKARYOTIC TRANSLATION INITIATION FACTOR 3 SUBUNIT G"/>
    <property type="match status" value="1"/>
</dbReference>
<dbReference type="CDD" id="cd12320">
    <property type="entry name" value="RRM6_RBM19_RRM5_MRD1"/>
    <property type="match status" value="1"/>
</dbReference>
<dbReference type="CDD" id="cd12568">
    <property type="entry name" value="RRM3_MRD1"/>
    <property type="match status" value="1"/>
</dbReference>
<dbReference type="PROSITE" id="PS50837">
    <property type="entry name" value="NACHT"/>
    <property type="match status" value="1"/>
</dbReference>
<dbReference type="Proteomes" id="UP000629468">
    <property type="component" value="Unassembled WGS sequence"/>
</dbReference>
<reference evidence="13 14" key="1">
    <citation type="journal article" name="Sci. Rep.">
        <title>Telomere-to-telomere assembled and centromere annotated genomes of the two main subspecies of the button mushroom Agaricus bisporus reveal especially polymorphic chromosome ends.</title>
        <authorList>
            <person name="Sonnenberg A.S.M."/>
            <person name="Sedaghat-Telgerd N."/>
            <person name="Lavrijssen B."/>
            <person name="Ohm R.A."/>
            <person name="Hendrickx P.M."/>
            <person name="Scholtmeijer K."/>
            <person name="Baars J.J.P."/>
            <person name="van Peer A."/>
        </authorList>
    </citation>
    <scope>NUCLEOTIDE SEQUENCE [LARGE SCALE GENOMIC DNA]</scope>
    <source>
        <strain evidence="13 14">H119_p4</strain>
    </source>
</reference>
<feature type="compositionally biased region" description="Basic and acidic residues" evidence="10">
    <location>
        <begin position="42"/>
        <end position="56"/>
    </location>
</feature>
<dbReference type="GO" id="GO:0006364">
    <property type="term" value="P:rRNA processing"/>
    <property type="evidence" value="ECO:0007669"/>
    <property type="project" value="UniProtKB-KW"/>
</dbReference>
<evidence type="ECO:0000259" key="11">
    <source>
        <dbReference type="PROSITE" id="PS50102"/>
    </source>
</evidence>
<proteinExistence type="inferred from homology"/>
<dbReference type="InterPro" id="IPR007111">
    <property type="entry name" value="NACHT_NTPase"/>
</dbReference>
<dbReference type="EMBL" id="JABXXO010000016">
    <property type="protein sequence ID" value="KAF7759931.1"/>
    <property type="molecule type" value="Genomic_DNA"/>
</dbReference>
<dbReference type="InterPro" id="IPR035979">
    <property type="entry name" value="RBD_domain_sf"/>
</dbReference>
<evidence type="ECO:0000256" key="1">
    <source>
        <dbReference type="ARBA" id="ARBA00004123"/>
    </source>
</evidence>
<dbReference type="Gene3D" id="3.30.70.330">
    <property type="match status" value="5"/>
</dbReference>
<feature type="domain" description="NACHT" evidence="12">
    <location>
        <begin position="202"/>
        <end position="349"/>
    </location>
</feature>
<evidence type="ECO:0000256" key="3">
    <source>
        <dbReference type="ARBA" id="ARBA00013428"/>
    </source>
</evidence>
<keyword evidence="4" id="KW-0698">rRNA processing</keyword>
<feature type="compositionally biased region" description="Basic and acidic residues" evidence="10">
    <location>
        <begin position="884"/>
        <end position="895"/>
    </location>
</feature>
<protein>
    <recommendedName>
        <fullName evidence="3">Multiple RNA-binding domain-containing protein 1</fullName>
    </recommendedName>
</protein>
<accession>A0A8H7C005</accession>
<feature type="compositionally biased region" description="Basic and acidic residues" evidence="10">
    <location>
        <begin position="83"/>
        <end position="94"/>
    </location>
</feature>
<dbReference type="GO" id="GO:0003723">
    <property type="term" value="F:RNA binding"/>
    <property type="evidence" value="ECO:0007669"/>
    <property type="project" value="UniProtKB-UniRule"/>
</dbReference>
<dbReference type="Pfam" id="PF00076">
    <property type="entry name" value="RRM_1"/>
    <property type="match status" value="5"/>
</dbReference>
<keyword evidence="8" id="KW-0687">Ribonucleoprotein</keyword>
<feature type="domain" description="RRM" evidence="11">
    <location>
        <begin position="775"/>
        <end position="856"/>
    </location>
</feature>
<evidence type="ECO:0000256" key="8">
    <source>
        <dbReference type="ARBA" id="ARBA00023274"/>
    </source>
</evidence>
<dbReference type="Gene3D" id="3.40.50.300">
    <property type="entry name" value="P-loop containing nucleotide triphosphate hydrolases"/>
    <property type="match status" value="1"/>
</dbReference>
<keyword evidence="6 9" id="KW-0694">RNA-binding</keyword>
<organism evidence="13 14">
    <name type="scientific">Agaricus bisporus var. burnettii</name>
    <dbReference type="NCBI Taxonomy" id="192524"/>
    <lineage>
        <taxon>Eukaryota</taxon>
        <taxon>Fungi</taxon>
        <taxon>Dikarya</taxon>
        <taxon>Basidiomycota</taxon>
        <taxon>Agaricomycotina</taxon>
        <taxon>Agaricomycetes</taxon>
        <taxon>Agaricomycetidae</taxon>
        <taxon>Agaricales</taxon>
        <taxon>Agaricineae</taxon>
        <taxon>Agaricaceae</taxon>
        <taxon>Agaricus</taxon>
    </lineage>
</organism>
<evidence type="ECO:0000256" key="5">
    <source>
        <dbReference type="ARBA" id="ARBA00022737"/>
    </source>
</evidence>
<feature type="domain" description="RRM" evidence="11">
    <location>
        <begin position="1002"/>
        <end position="1080"/>
    </location>
</feature>
<feature type="domain" description="RRM" evidence="11">
    <location>
        <begin position="1301"/>
        <end position="1385"/>
    </location>
</feature>
<dbReference type="SUPFAM" id="SSF54928">
    <property type="entry name" value="RNA-binding domain, RBD"/>
    <property type="match status" value="4"/>
</dbReference>
<feature type="compositionally biased region" description="Low complexity" evidence="10">
    <location>
        <begin position="25"/>
        <end position="36"/>
    </location>
</feature>
<evidence type="ECO:0000256" key="10">
    <source>
        <dbReference type="SAM" id="MobiDB-lite"/>
    </source>
</evidence>
<keyword evidence="7" id="KW-0539">Nucleus</keyword>
<evidence type="ECO:0000256" key="6">
    <source>
        <dbReference type="ARBA" id="ARBA00022884"/>
    </source>
</evidence>
<feature type="domain" description="RRM" evidence="11">
    <location>
        <begin position="1405"/>
        <end position="1482"/>
    </location>
</feature>
<dbReference type="GO" id="GO:1990904">
    <property type="term" value="C:ribonucleoprotein complex"/>
    <property type="evidence" value="ECO:0007669"/>
    <property type="project" value="UniProtKB-KW"/>
</dbReference>
<feature type="region of interest" description="Disordered" evidence="10">
    <location>
        <begin position="961"/>
        <end position="990"/>
    </location>
</feature>
<dbReference type="InterPro" id="IPR034482">
    <property type="entry name" value="Mrd1_RRM3"/>
</dbReference>
<feature type="region of interest" description="Disordered" evidence="10">
    <location>
        <begin position="1"/>
        <end position="109"/>
    </location>
</feature>
<dbReference type="CDD" id="cd12565">
    <property type="entry name" value="RRM1_MRD1"/>
    <property type="match status" value="1"/>
</dbReference>
<evidence type="ECO:0000256" key="4">
    <source>
        <dbReference type="ARBA" id="ARBA00022552"/>
    </source>
</evidence>
<evidence type="ECO:0000256" key="9">
    <source>
        <dbReference type="PROSITE-ProRule" id="PRU00176"/>
    </source>
</evidence>
<feature type="region of interest" description="Disordered" evidence="10">
    <location>
        <begin position="855"/>
        <end position="895"/>
    </location>
</feature>
<evidence type="ECO:0000313" key="14">
    <source>
        <dbReference type="Proteomes" id="UP000629468"/>
    </source>
</evidence>
<dbReference type="InterPro" id="IPR012677">
    <property type="entry name" value="Nucleotide-bd_a/b_plait_sf"/>
</dbReference>
<dbReference type="InterPro" id="IPR000504">
    <property type="entry name" value="RRM_dom"/>
</dbReference>
<gene>
    <name evidence="13" type="ORF">Agabi119p4_11626</name>
</gene>